<accession>A0A0P0XFD0</accession>
<dbReference type="AlphaFoldDB" id="A0A0P0XFD0"/>
<organism evidence="2 3">
    <name type="scientific">Oryza sativa subsp. japonica</name>
    <name type="common">Rice</name>
    <dbReference type="NCBI Taxonomy" id="39947"/>
    <lineage>
        <taxon>Eukaryota</taxon>
        <taxon>Viridiplantae</taxon>
        <taxon>Streptophyta</taxon>
        <taxon>Embryophyta</taxon>
        <taxon>Tracheophyta</taxon>
        <taxon>Spermatophyta</taxon>
        <taxon>Magnoliopsida</taxon>
        <taxon>Liliopsida</taxon>
        <taxon>Poales</taxon>
        <taxon>Poaceae</taxon>
        <taxon>BOP clade</taxon>
        <taxon>Oryzoideae</taxon>
        <taxon>Oryzeae</taxon>
        <taxon>Oryzinae</taxon>
        <taxon>Oryza</taxon>
        <taxon>Oryza sativa</taxon>
    </lineage>
</organism>
<reference evidence="2 3" key="2">
    <citation type="journal article" date="2013" name="Plant Cell Physiol.">
        <title>Rice Annotation Project Database (RAP-DB): an integrative and interactive database for rice genomics.</title>
        <authorList>
            <person name="Sakai H."/>
            <person name="Lee S.S."/>
            <person name="Tanaka T."/>
            <person name="Numa H."/>
            <person name="Kim J."/>
            <person name="Kawahara Y."/>
            <person name="Wakimoto H."/>
            <person name="Yang C.C."/>
            <person name="Iwamoto M."/>
            <person name="Abe T."/>
            <person name="Yamada Y."/>
            <person name="Muto A."/>
            <person name="Inokuchi H."/>
            <person name="Ikemura T."/>
            <person name="Matsumoto T."/>
            <person name="Sasaki T."/>
            <person name="Itoh T."/>
        </authorList>
    </citation>
    <scope>NUCLEOTIDE SEQUENCE [LARGE SCALE GENOMIC DNA]</scope>
    <source>
        <strain evidence="3">cv. Nipponbare</strain>
    </source>
</reference>
<reference evidence="3" key="1">
    <citation type="journal article" date="2005" name="Nature">
        <title>The map-based sequence of the rice genome.</title>
        <authorList>
            <consortium name="International rice genome sequencing project (IRGSP)"/>
            <person name="Matsumoto T."/>
            <person name="Wu J."/>
            <person name="Kanamori H."/>
            <person name="Katayose Y."/>
            <person name="Fujisawa M."/>
            <person name="Namiki N."/>
            <person name="Mizuno H."/>
            <person name="Yamamoto K."/>
            <person name="Antonio B.A."/>
            <person name="Baba T."/>
            <person name="Sakata K."/>
            <person name="Nagamura Y."/>
            <person name="Aoki H."/>
            <person name="Arikawa K."/>
            <person name="Arita K."/>
            <person name="Bito T."/>
            <person name="Chiden Y."/>
            <person name="Fujitsuka N."/>
            <person name="Fukunaka R."/>
            <person name="Hamada M."/>
            <person name="Harada C."/>
            <person name="Hayashi A."/>
            <person name="Hijishita S."/>
            <person name="Honda M."/>
            <person name="Hosokawa S."/>
            <person name="Ichikawa Y."/>
            <person name="Idonuma A."/>
            <person name="Iijima M."/>
            <person name="Ikeda M."/>
            <person name="Ikeno M."/>
            <person name="Ito K."/>
            <person name="Ito S."/>
            <person name="Ito T."/>
            <person name="Ito Y."/>
            <person name="Ito Y."/>
            <person name="Iwabuchi A."/>
            <person name="Kamiya K."/>
            <person name="Karasawa W."/>
            <person name="Kurita K."/>
            <person name="Katagiri S."/>
            <person name="Kikuta A."/>
            <person name="Kobayashi H."/>
            <person name="Kobayashi N."/>
            <person name="Machita K."/>
            <person name="Maehara T."/>
            <person name="Masukawa M."/>
            <person name="Mizubayashi T."/>
            <person name="Mukai Y."/>
            <person name="Nagasaki H."/>
            <person name="Nagata Y."/>
            <person name="Naito S."/>
            <person name="Nakashima M."/>
            <person name="Nakama Y."/>
            <person name="Nakamichi Y."/>
            <person name="Nakamura M."/>
            <person name="Meguro A."/>
            <person name="Negishi M."/>
            <person name="Ohta I."/>
            <person name="Ohta T."/>
            <person name="Okamoto M."/>
            <person name="Ono N."/>
            <person name="Saji S."/>
            <person name="Sakaguchi M."/>
            <person name="Sakai K."/>
            <person name="Shibata M."/>
            <person name="Shimokawa T."/>
            <person name="Song J."/>
            <person name="Takazaki Y."/>
            <person name="Terasawa K."/>
            <person name="Tsugane M."/>
            <person name="Tsuji K."/>
            <person name="Ueda S."/>
            <person name="Waki K."/>
            <person name="Yamagata H."/>
            <person name="Yamamoto M."/>
            <person name="Yamamoto S."/>
            <person name="Yamane H."/>
            <person name="Yoshiki S."/>
            <person name="Yoshihara R."/>
            <person name="Yukawa K."/>
            <person name="Zhong H."/>
            <person name="Yano M."/>
            <person name="Yuan Q."/>
            <person name="Ouyang S."/>
            <person name="Liu J."/>
            <person name="Jones K.M."/>
            <person name="Gansberger K."/>
            <person name="Moffat K."/>
            <person name="Hill J."/>
            <person name="Bera J."/>
            <person name="Fadrosh D."/>
            <person name="Jin S."/>
            <person name="Johri S."/>
            <person name="Kim M."/>
            <person name="Overton L."/>
            <person name="Reardon M."/>
            <person name="Tsitrin T."/>
            <person name="Vuong H."/>
            <person name="Weaver B."/>
            <person name="Ciecko A."/>
            <person name="Tallon L."/>
            <person name="Jackson J."/>
            <person name="Pai G."/>
            <person name="Aken S.V."/>
            <person name="Utterback T."/>
            <person name="Reidmuller S."/>
            <person name="Feldblyum T."/>
            <person name="Hsiao J."/>
            <person name="Zismann V."/>
            <person name="Iobst S."/>
            <person name="de Vazeille A.R."/>
            <person name="Buell C.R."/>
            <person name="Ying K."/>
            <person name="Li Y."/>
            <person name="Lu T."/>
            <person name="Huang Y."/>
            <person name="Zhao Q."/>
            <person name="Feng Q."/>
            <person name="Zhang L."/>
            <person name="Zhu J."/>
            <person name="Weng Q."/>
            <person name="Mu J."/>
            <person name="Lu Y."/>
            <person name="Fan D."/>
            <person name="Liu Y."/>
            <person name="Guan J."/>
            <person name="Zhang Y."/>
            <person name="Yu S."/>
            <person name="Liu X."/>
            <person name="Zhang Y."/>
            <person name="Hong G."/>
            <person name="Han B."/>
            <person name="Choisne N."/>
            <person name="Demange N."/>
            <person name="Orjeda G."/>
            <person name="Samain S."/>
            <person name="Cattolico L."/>
            <person name="Pelletier E."/>
            <person name="Couloux A."/>
            <person name="Segurens B."/>
            <person name="Wincker P."/>
            <person name="D'Hont A."/>
            <person name="Scarpelli C."/>
            <person name="Weissenbach J."/>
            <person name="Salanoubat M."/>
            <person name="Quetier F."/>
            <person name="Yu Y."/>
            <person name="Kim H.R."/>
            <person name="Rambo T."/>
            <person name="Currie J."/>
            <person name="Collura K."/>
            <person name="Luo M."/>
            <person name="Yang T."/>
            <person name="Ammiraju J.S.S."/>
            <person name="Engler F."/>
            <person name="Soderlund C."/>
            <person name="Wing R.A."/>
            <person name="Palmer L.E."/>
            <person name="de la Bastide M."/>
            <person name="Spiegel L."/>
            <person name="Nascimento L."/>
            <person name="Zutavern T."/>
            <person name="O'Shaughnessy A."/>
            <person name="Dike S."/>
            <person name="Dedhia N."/>
            <person name="Preston R."/>
            <person name="Balija V."/>
            <person name="McCombie W.R."/>
            <person name="Chow T."/>
            <person name="Chen H."/>
            <person name="Chung M."/>
            <person name="Chen C."/>
            <person name="Shaw J."/>
            <person name="Wu H."/>
            <person name="Hsiao K."/>
            <person name="Chao Y."/>
            <person name="Chu M."/>
            <person name="Cheng C."/>
            <person name="Hour A."/>
            <person name="Lee P."/>
            <person name="Lin S."/>
            <person name="Lin Y."/>
            <person name="Liou J."/>
            <person name="Liu S."/>
            <person name="Hsing Y."/>
            <person name="Raghuvanshi S."/>
            <person name="Mohanty A."/>
            <person name="Bharti A.K."/>
            <person name="Gaur A."/>
            <person name="Gupta V."/>
            <person name="Kumar D."/>
            <person name="Ravi V."/>
            <person name="Vij S."/>
            <person name="Kapur A."/>
            <person name="Khurana P."/>
            <person name="Khurana P."/>
            <person name="Khurana J.P."/>
            <person name="Tyagi A.K."/>
            <person name="Gaikwad K."/>
            <person name="Singh A."/>
            <person name="Dalal V."/>
            <person name="Srivastava S."/>
            <person name="Dixit A."/>
            <person name="Pal A.K."/>
            <person name="Ghazi I.A."/>
            <person name="Yadav M."/>
            <person name="Pandit A."/>
            <person name="Bhargava A."/>
            <person name="Sureshbabu K."/>
            <person name="Batra K."/>
            <person name="Sharma T.R."/>
            <person name="Mohapatra T."/>
            <person name="Singh N.K."/>
            <person name="Messing J."/>
            <person name="Nelson A.B."/>
            <person name="Fuks G."/>
            <person name="Kavchok S."/>
            <person name="Keizer G."/>
            <person name="Linton E."/>
            <person name="Llaca V."/>
            <person name="Song R."/>
            <person name="Tanyolac B."/>
            <person name="Young S."/>
            <person name="Ho-Il K."/>
            <person name="Hahn J.H."/>
            <person name="Sangsakoo G."/>
            <person name="Vanavichit A."/>
            <person name="de Mattos Luiz.A.T."/>
            <person name="Zimmer P.D."/>
            <person name="Malone G."/>
            <person name="Dellagostin O."/>
            <person name="de Oliveira A.C."/>
            <person name="Bevan M."/>
            <person name="Bancroft I."/>
            <person name="Minx P."/>
            <person name="Cordum H."/>
            <person name="Wilson R."/>
            <person name="Cheng Z."/>
            <person name="Jin W."/>
            <person name="Jiang J."/>
            <person name="Leong S.A."/>
            <person name="Iwama H."/>
            <person name="Gojobori T."/>
            <person name="Itoh T."/>
            <person name="Niimura Y."/>
            <person name="Fujii Y."/>
            <person name="Habara T."/>
            <person name="Sakai H."/>
            <person name="Sato Y."/>
            <person name="Wilson G."/>
            <person name="Kumar K."/>
            <person name="McCouch S."/>
            <person name="Juretic N."/>
            <person name="Hoen D."/>
            <person name="Wright S."/>
            <person name="Bruskiewich R."/>
            <person name="Bureau T."/>
            <person name="Miyao A."/>
            <person name="Hirochika H."/>
            <person name="Nishikawa T."/>
            <person name="Kadowaki K."/>
            <person name="Sugiura M."/>
            <person name="Burr B."/>
            <person name="Sasaki T."/>
        </authorList>
    </citation>
    <scope>NUCLEOTIDE SEQUENCE [LARGE SCALE GENOMIC DNA]</scope>
    <source>
        <strain evidence="3">cv. Nipponbare</strain>
    </source>
</reference>
<dbReference type="Proteomes" id="UP000059680">
    <property type="component" value="Chromosome 8"/>
</dbReference>
<evidence type="ECO:0000256" key="1">
    <source>
        <dbReference type="SAM" id="MobiDB-lite"/>
    </source>
</evidence>
<name>A0A0P0XFD0_ORYSJ</name>
<gene>
    <name evidence="2" type="ordered locus">Os08g0374500</name>
    <name evidence="2" type="ORF">OSNPB_080374500</name>
</gene>
<feature type="compositionally biased region" description="Low complexity" evidence="1">
    <location>
        <begin position="33"/>
        <end position="62"/>
    </location>
</feature>
<dbReference type="PaxDb" id="39947-A0A0P0XFD0"/>
<feature type="compositionally biased region" description="Low complexity" evidence="1">
    <location>
        <begin position="1"/>
        <end position="26"/>
    </location>
</feature>
<proteinExistence type="predicted"/>
<evidence type="ECO:0000313" key="3">
    <source>
        <dbReference type="Proteomes" id="UP000059680"/>
    </source>
</evidence>
<protein>
    <submittedName>
        <fullName evidence="2">Os08g0374500 protein</fullName>
    </submittedName>
</protein>
<evidence type="ECO:0000313" key="2">
    <source>
        <dbReference type="EMBL" id="BAT05180.1"/>
    </source>
</evidence>
<dbReference type="InParanoid" id="A0A0P0XFD0"/>
<reference evidence="2 3" key="3">
    <citation type="journal article" date="2013" name="Rice">
        <title>Improvement of the Oryza sativa Nipponbare reference genome using next generation sequence and optical map data.</title>
        <authorList>
            <person name="Kawahara Y."/>
            <person name="de la Bastide M."/>
            <person name="Hamilton J.P."/>
            <person name="Kanamori H."/>
            <person name="McCombie W.R."/>
            <person name="Ouyang S."/>
            <person name="Schwartz D.C."/>
            <person name="Tanaka T."/>
            <person name="Wu J."/>
            <person name="Zhou S."/>
            <person name="Childs K.L."/>
            <person name="Davidson R.M."/>
            <person name="Lin H."/>
            <person name="Quesada-Ocampo L."/>
            <person name="Vaillancourt B."/>
            <person name="Sakai H."/>
            <person name="Lee S.S."/>
            <person name="Kim J."/>
            <person name="Numa H."/>
            <person name="Itoh T."/>
            <person name="Buell C.R."/>
            <person name="Matsumoto T."/>
        </authorList>
    </citation>
    <scope>NUCLEOTIDE SEQUENCE [LARGE SCALE GENOMIC DNA]</scope>
    <source>
        <strain evidence="3">cv. Nipponbare</strain>
    </source>
</reference>
<dbReference type="EMBL" id="AP014964">
    <property type="protein sequence ID" value="BAT05180.1"/>
    <property type="molecule type" value="Genomic_DNA"/>
</dbReference>
<dbReference type="Gramene" id="Os08t0374500-00">
    <property type="protein sequence ID" value="Os08t0374500-00"/>
    <property type="gene ID" value="Os08g0374500"/>
</dbReference>
<feature type="region of interest" description="Disordered" evidence="1">
    <location>
        <begin position="1"/>
        <end position="62"/>
    </location>
</feature>
<sequence>MPSDGTTSSYPGYTTGSSSSSSSSPAATPPPLTSTSSSRPSSVARTTTVPPSASASVTRASATRSLPSRRYTSCGFSSTTNTRSAGSWLHCWFPFPGNVILVPFFHPGFTSIDRISDSVFILLIDDVAGDLHVLGDADVELLQGARQLALHRRRLGRRRRATAAVVTGEPASSKVRAAATGVPGRLLLGARRGAGARVAVRERRAPEELGEDVVSAAAAAAGLRRRATGPEPLLPVLVVQRPLPGNK</sequence>
<keyword evidence="3" id="KW-1185">Reference proteome</keyword>